<keyword evidence="4" id="KW-1185">Reference proteome</keyword>
<dbReference type="STRING" id="504798.SAMN05421871_104145"/>
<keyword evidence="1" id="KW-0862">Zinc</keyword>
<dbReference type="OrthoDB" id="116799at2"/>
<dbReference type="CDD" id="cd00038">
    <property type="entry name" value="CAP_ED"/>
    <property type="match status" value="1"/>
</dbReference>
<dbReference type="InterPro" id="IPR018488">
    <property type="entry name" value="cNMP-bd_CS"/>
</dbReference>
<dbReference type="SUPFAM" id="SSF102588">
    <property type="entry name" value="LmbE-like"/>
    <property type="match status" value="2"/>
</dbReference>
<organism evidence="3 4">
    <name type="scientific">Actinokineospora alba</name>
    <dbReference type="NCBI Taxonomy" id="504798"/>
    <lineage>
        <taxon>Bacteria</taxon>
        <taxon>Bacillati</taxon>
        <taxon>Actinomycetota</taxon>
        <taxon>Actinomycetes</taxon>
        <taxon>Pseudonocardiales</taxon>
        <taxon>Pseudonocardiaceae</taxon>
        <taxon>Actinokineospora</taxon>
    </lineage>
</organism>
<dbReference type="InterPro" id="IPR018490">
    <property type="entry name" value="cNMP-bd_dom_sf"/>
</dbReference>
<dbReference type="PROSITE" id="PS50042">
    <property type="entry name" value="CNMP_BINDING_3"/>
    <property type="match status" value="1"/>
</dbReference>
<dbReference type="PRINTS" id="PR00103">
    <property type="entry name" value="CAMPKINASE"/>
</dbReference>
<dbReference type="Pfam" id="PF02585">
    <property type="entry name" value="PIG-L"/>
    <property type="match status" value="1"/>
</dbReference>
<evidence type="ECO:0000313" key="3">
    <source>
        <dbReference type="EMBL" id="SDP20759.1"/>
    </source>
</evidence>
<reference evidence="4" key="1">
    <citation type="submission" date="2016-10" db="EMBL/GenBank/DDBJ databases">
        <authorList>
            <person name="Varghese N."/>
            <person name="Submissions S."/>
        </authorList>
    </citation>
    <scope>NUCLEOTIDE SEQUENCE [LARGE SCALE GENOMIC DNA]</scope>
    <source>
        <strain evidence="4">IBRC-M 10655</strain>
    </source>
</reference>
<dbReference type="PANTHER" id="PTHR12993">
    <property type="entry name" value="N-ACETYLGLUCOSAMINYL-PHOSPHATIDYLINOSITOL DE-N-ACETYLASE-RELATED"/>
    <property type="match status" value="1"/>
</dbReference>
<dbReference type="InterPro" id="IPR024078">
    <property type="entry name" value="LmbE-like_dom_sf"/>
</dbReference>
<dbReference type="RefSeq" id="WP_091377485.1">
    <property type="nucleotide sequence ID" value="NZ_FNDV01000004.1"/>
</dbReference>
<evidence type="ECO:0000259" key="2">
    <source>
        <dbReference type="PROSITE" id="PS50042"/>
    </source>
</evidence>
<dbReference type="AlphaFoldDB" id="A0A1H0QV69"/>
<dbReference type="Pfam" id="PF00027">
    <property type="entry name" value="cNMP_binding"/>
    <property type="match status" value="1"/>
</dbReference>
<dbReference type="GO" id="GO:0016811">
    <property type="term" value="F:hydrolase activity, acting on carbon-nitrogen (but not peptide) bonds, in linear amides"/>
    <property type="evidence" value="ECO:0007669"/>
    <property type="project" value="TreeGrafter"/>
</dbReference>
<sequence length="369" mass="39237">MRRLLGVFAHPDDEVFCAGGTFARHTAAGGDAVVVSATRGEAGQIRDAAAATRRTIAEARERELRAACAELGVGRVRLLDYVDGTLADVDAEQLTGEVSGLISEFAPDAVITFGADGGYGHPDHQAIGVATTEAVARLGGAAPRLFHSHFPRSRLLLLDRLAHWLREFDFRFQGQGDFVRAFSLFTRESTTMGFAGDHIEVGWFPAGTAIVEQGEQPSSLYLILSGEVDVLQEQPDGVVEHLRAMRQGQFFGEVALAQGSARTATVVAKDSVTCLVFSPGSPTLFGGRGAGAGLPAFAGGNGLDLSGATTVIDVSDHVDRKLAAIAAHRTQYPIEPGMFPPAIAREMLGREYFIRVHPPVEPETDLFAG</sequence>
<dbReference type="InterPro" id="IPR014710">
    <property type="entry name" value="RmlC-like_jellyroll"/>
</dbReference>
<dbReference type="InterPro" id="IPR000595">
    <property type="entry name" value="cNMP-bd_dom"/>
</dbReference>
<name>A0A1H0QV69_9PSEU</name>
<dbReference type="SMART" id="SM00100">
    <property type="entry name" value="cNMP"/>
    <property type="match status" value="1"/>
</dbReference>
<dbReference type="Proteomes" id="UP000199651">
    <property type="component" value="Unassembled WGS sequence"/>
</dbReference>
<gene>
    <name evidence="3" type="ORF">SAMN05192558_107146</name>
</gene>
<dbReference type="EMBL" id="FNJB01000007">
    <property type="protein sequence ID" value="SDP20759.1"/>
    <property type="molecule type" value="Genomic_DNA"/>
</dbReference>
<accession>A0A1H0QV69</accession>
<evidence type="ECO:0000256" key="1">
    <source>
        <dbReference type="ARBA" id="ARBA00022833"/>
    </source>
</evidence>
<dbReference type="Gene3D" id="3.40.50.10320">
    <property type="entry name" value="LmbE-like"/>
    <property type="match status" value="2"/>
</dbReference>
<dbReference type="SUPFAM" id="SSF51206">
    <property type="entry name" value="cAMP-binding domain-like"/>
    <property type="match status" value="1"/>
</dbReference>
<dbReference type="InterPro" id="IPR003737">
    <property type="entry name" value="GlcNAc_PI_deacetylase-related"/>
</dbReference>
<dbReference type="Gene3D" id="2.60.120.10">
    <property type="entry name" value="Jelly Rolls"/>
    <property type="match status" value="1"/>
</dbReference>
<dbReference type="PROSITE" id="PS00889">
    <property type="entry name" value="CNMP_BINDING_2"/>
    <property type="match status" value="1"/>
</dbReference>
<feature type="domain" description="Cyclic nucleotide-binding" evidence="2">
    <location>
        <begin position="204"/>
        <end position="278"/>
    </location>
</feature>
<dbReference type="GO" id="GO:0016137">
    <property type="term" value="P:glycoside metabolic process"/>
    <property type="evidence" value="ECO:0007669"/>
    <property type="project" value="UniProtKB-ARBA"/>
</dbReference>
<proteinExistence type="predicted"/>
<dbReference type="PANTHER" id="PTHR12993:SF11">
    <property type="entry name" value="N-ACETYLGLUCOSAMINYL-PHOSPHATIDYLINOSITOL DE-N-ACETYLASE"/>
    <property type="match status" value="1"/>
</dbReference>
<protein>
    <submittedName>
        <fullName evidence="3">Cyclic nucleotide-binding domain-containing protein</fullName>
    </submittedName>
</protein>
<evidence type="ECO:0000313" key="4">
    <source>
        <dbReference type="Proteomes" id="UP000199651"/>
    </source>
</evidence>